<dbReference type="Proteomes" id="UP000087171">
    <property type="component" value="Chromosome Ca6"/>
</dbReference>
<dbReference type="GO" id="GO:0032259">
    <property type="term" value="P:methylation"/>
    <property type="evidence" value="ECO:0007669"/>
    <property type="project" value="UniProtKB-KW"/>
</dbReference>
<dbReference type="SUPFAM" id="SSF53335">
    <property type="entry name" value="S-adenosyl-L-methionine-dependent methyltransferases"/>
    <property type="match status" value="1"/>
</dbReference>
<sequence>MEADRLNTPTTFEMPLEVLGHELQFVQDPNSKHLGTTVWDASLVFAKFLERNCRKGRFSPAKLKGKRVIELGAGCGVSGFGMALLGCDVTVTDQKEVLPILQRNVDRNISRVMQKNPESFGSIKVAELQWGDESHVKAVGPPFDYIIGTDVVYVEHLLEPLLQTILGLSGPRTTILLGNEIRSTCVHEKMLQMWKKNFDVKTVSKSKMDETFQHPSIQLFIMGFKQLAEGTKNSGQAAADKVDVETVVEDNDTEQNIVVEGSGLVEENTEDHSNSIPQNAQLSEWEARRYGSMAARILRDVKIS</sequence>
<keyword evidence="2" id="KW-0489">Methyltransferase</keyword>
<keyword evidence="2" id="KW-0808">Transferase</keyword>
<protein>
    <submittedName>
        <fullName evidence="2">Protein N-lysine methyltransferase METTL21A</fullName>
    </submittedName>
</protein>
<dbReference type="AlphaFoldDB" id="A0A1S2YK96"/>
<dbReference type="GO" id="GO:0008168">
    <property type="term" value="F:methyltransferase activity"/>
    <property type="evidence" value="ECO:0007669"/>
    <property type="project" value="UniProtKB-KW"/>
</dbReference>
<reference evidence="2" key="2">
    <citation type="submission" date="2025-08" db="UniProtKB">
        <authorList>
            <consortium name="RefSeq"/>
        </authorList>
    </citation>
    <scope>IDENTIFICATION</scope>
    <source>
        <tissue evidence="2">Etiolated seedlings</tissue>
    </source>
</reference>
<dbReference type="OrthoDB" id="413520at2759"/>
<dbReference type="PANTHER" id="PTHR14614">
    <property type="entry name" value="HEPATOCELLULAR CARCINOMA-ASSOCIATED ANTIGEN"/>
    <property type="match status" value="1"/>
</dbReference>
<evidence type="ECO:0000313" key="1">
    <source>
        <dbReference type="Proteomes" id="UP000087171"/>
    </source>
</evidence>
<reference evidence="1" key="1">
    <citation type="journal article" date="2013" name="Nat. Biotechnol.">
        <title>Draft genome sequence of chickpea (Cicer arietinum) provides a resource for trait improvement.</title>
        <authorList>
            <person name="Varshney R.K."/>
            <person name="Song C."/>
            <person name="Saxena R.K."/>
            <person name="Azam S."/>
            <person name="Yu S."/>
            <person name="Sharpe A.G."/>
            <person name="Cannon S."/>
            <person name="Baek J."/>
            <person name="Rosen B.D."/>
            <person name="Tar'an B."/>
            <person name="Millan T."/>
            <person name="Zhang X."/>
            <person name="Ramsay L.D."/>
            <person name="Iwata A."/>
            <person name="Wang Y."/>
            <person name="Nelson W."/>
            <person name="Farmer A.D."/>
            <person name="Gaur P.M."/>
            <person name="Soderlund C."/>
            <person name="Penmetsa R.V."/>
            <person name="Xu C."/>
            <person name="Bharti A.K."/>
            <person name="He W."/>
            <person name="Winter P."/>
            <person name="Zhao S."/>
            <person name="Hane J.K."/>
            <person name="Carrasquilla-Garcia N."/>
            <person name="Condie J.A."/>
            <person name="Upadhyaya H.D."/>
            <person name="Luo M.C."/>
            <person name="Thudi M."/>
            <person name="Gowda C.L."/>
            <person name="Singh N.P."/>
            <person name="Lichtenzveig J."/>
            <person name="Gali K.K."/>
            <person name="Rubio J."/>
            <person name="Nadarajan N."/>
            <person name="Dolezel J."/>
            <person name="Bansal K.C."/>
            <person name="Xu X."/>
            <person name="Edwards D."/>
            <person name="Zhang G."/>
            <person name="Kahl G."/>
            <person name="Gil J."/>
            <person name="Singh K.B."/>
            <person name="Datta S.K."/>
            <person name="Jackson S.A."/>
            <person name="Wang J."/>
            <person name="Cook D.R."/>
        </authorList>
    </citation>
    <scope>NUCLEOTIDE SEQUENCE [LARGE SCALE GENOMIC DNA]</scope>
    <source>
        <strain evidence="1">cv. CDC Frontier</strain>
    </source>
</reference>
<dbReference type="PaxDb" id="3827-XP_004506058.1"/>
<dbReference type="Gene3D" id="3.40.50.150">
    <property type="entry name" value="Vaccinia Virus protein VP39"/>
    <property type="match status" value="1"/>
</dbReference>
<dbReference type="eggNOG" id="KOG2793">
    <property type="taxonomic scope" value="Eukaryota"/>
</dbReference>
<dbReference type="KEGG" id="cam:101506550"/>
<dbReference type="RefSeq" id="XP_004506058.1">
    <property type="nucleotide sequence ID" value="XM_004506001.3"/>
</dbReference>
<organism evidence="1 2">
    <name type="scientific">Cicer arietinum</name>
    <name type="common">Chickpea</name>
    <name type="synonym">Garbanzo</name>
    <dbReference type="NCBI Taxonomy" id="3827"/>
    <lineage>
        <taxon>Eukaryota</taxon>
        <taxon>Viridiplantae</taxon>
        <taxon>Streptophyta</taxon>
        <taxon>Embryophyta</taxon>
        <taxon>Tracheophyta</taxon>
        <taxon>Spermatophyta</taxon>
        <taxon>Magnoliopsida</taxon>
        <taxon>eudicotyledons</taxon>
        <taxon>Gunneridae</taxon>
        <taxon>Pentapetalae</taxon>
        <taxon>rosids</taxon>
        <taxon>fabids</taxon>
        <taxon>Fabales</taxon>
        <taxon>Fabaceae</taxon>
        <taxon>Papilionoideae</taxon>
        <taxon>50 kb inversion clade</taxon>
        <taxon>NPAAA clade</taxon>
        <taxon>Hologalegina</taxon>
        <taxon>IRL clade</taxon>
        <taxon>Cicereae</taxon>
        <taxon>Cicer</taxon>
    </lineage>
</organism>
<name>A0A1S2YK96_CICAR</name>
<accession>A0A1S2YK96</accession>
<dbReference type="STRING" id="3827.A0A1S2YK96"/>
<dbReference type="GeneID" id="101506550"/>
<gene>
    <name evidence="2" type="primary">LOC101506550</name>
</gene>
<dbReference type="InterPro" id="IPR029063">
    <property type="entry name" value="SAM-dependent_MTases_sf"/>
</dbReference>
<proteinExistence type="predicted"/>
<keyword evidence="1" id="KW-1185">Reference proteome</keyword>
<dbReference type="Pfam" id="PF10294">
    <property type="entry name" value="Methyltransf_16"/>
    <property type="match status" value="1"/>
</dbReference>
<dbReference type="RefSeq" id="XP_073225697.1">
    <property type="nucleotide sequence ID" value="XM_073369596.1"/>
</dbReference>
<dbReference type="PANTHER" id="PTHR14614:SF98">
    <property type="entry name" value="S-ADENOSYL-L-METHIONINE-DEPENDENT METHYLTRANSFERASES SUPERFAMILY PROTEIN"/>
    <property type="match status" value="1"/>
</dbReference>
<dbReference type="InterPro" id="IPR019410">
    <property type="entry name" value="Methyltransf_16"/>
</dbReference>
<evidence type="ECO:0000313" key="2">
    <source>
        <dbReference type="RefSeq" id="XP_004506058.1"/>
    </source>
</evidence>